<reference evidence="2 3" key="1">
    <citation type="submission" date="2021-03" db="EMBL/GenBank/DDBJ databases">
        <title>Genomic Encyclopedia of Type Strains, Phase IV (KMG-IV): sequencing the most valuable type-strain genomes for metagenomic binning, comparative biology and taxonomic classification.</title>
        <authorList>
            <person name="Goeker M."/>
        </authorList>
    </citation>
    <scope>NUCLEOTIDE SEQUENCE [LARGE SCALE GENOMIC DNA]</scope>
    <source>
        <strain evidence="2 3">DSM 1289</strain>
    </source>
</reference>
<evidence type="ECO:0000313" key="2">
    <source>
        <dbReference type="EMBL" id="MBP1854624.1"/>
    </source>
</evidence>
<sequence length="173" mass="19858">MQIKIMLIGFLIGSSYLIGEYIYKMYVSRHRQINDLIRILEIIRMDLSFGMYTLEEIFDRVGDKDSSVYSRFFKSMSYGLKSDDIGTLDDILTSNIVILNKDTYLASKEVDEVNKLIATLGKSDVESQQRMIDLTIENLKKHTSETKEDITKKGVLYKKLVTFVGIGVCIVLF</sequence>
<evidence type="ECO:0000256" key="1">
    <source>
        <dbReference type="SAM" id="Phobius"/>
    </source>
</evidence>
<organism evidence="2 3">
    <name type="scientific">Metaclostridioides mangenotii</name>
    <dbReference type="NCBI Taxonomy" id="1540"/>
    <lineage>
        <taxon>Bacteria</taxon>
        <taxon>Bacillati</taxon>
        <taxon>Bacillota</taxon>
        <taxon>Clostridia</taxon>
        <taxon>Peptostreptococcales</taxon>
        <taxon>Peptostreptococcaceae</taxon>
        <taxon>Metaclostridioides</taxon>
    </lineage>
</organism>
<feature type="transmembrane region" description="Helical" evidence="1">
    <location>
        <begin position="6"/>
        <end position="23"/>
    </location>
</feature>
<keyword evidence="1" id="KW-0472">Membrane</keyword>
<name>A0ABS4E9K1_9FIRM</name>
<dbReference type="InterPro" id="IPR014198">
    <property type="entry name" value="Spore_III_AB"/>
</dbReference>
<keyword evidence="1" id="KW-1133">Transmembrane helix</keyword>
<dbReference type="Proteomes" id="UP000767291">
    <property type="component" value="Unassembled WGS sequence"/>
</dbReference>
<dbReference type="Pfam" id="PF09548">
    <property type="entry name" value="Spore_III_AB"/>
    <property type="match status" value="1"/>
</dbReference>
<gene>
    <name evidence="2" type="ORF">J2Z43_001014</name>
</gene>
<proteinExistence type="predicted"/>
<keyword evidence="3" id="KW-1185">Reference proteome</keyword>
<comment type="caution">
    <text evidence="2">The sequence shown here is derived from an EMBL/GenBank/DDBJ whole genome shotgun (WGS) entry which is preliminary data.</text>
</comment>
<protein>
    <submittedName>
        <fullName evidence="2">Stage III sporulation protein AB</fullName>
    </submittedName>
</protein>
<dbReference type="RefSeq" id="WP_209456106.1">
    <property type="nucleotide sequence ID" value="NZ_BAAACS010000012.1"/>
</dbReference>
<dbReference type="PIRSF" id="PIRSF021435">
    <property type="entry name" value="SpoIIIAB"/>
    <property type="match status" value="1"/>
</dbReference>
<keyword evidence="1" id="KW-0812">Transmembrane</keyword>
<evidence type="ECO:0000313" key="3">
    <source>
        <dbReference type="Proteomes" id="UP000767291"/>
    </source>
</evidence>
<dbReference type="EMBL" id="JAGGJX010000001">
    <property type="protein sequence ID" value="MBP1854624.1"/>
    <property type="molecule type" value="Genomic_DNA"/>
</dbReference>
<accession>A0ABS4E9K1</accession>